<gene>
    <name evidence="2" type="ORF">S01H1_03124</name>
</gene>
<dbReference type="SUPFAM" id="SSF53756">
    <property type="entry name" value="UDP-Glycosyltransferase/glycogen phosphorylase"/>
    <property type="match status" value="1"/>
</dbReference>
<accession>X0TF57</accession>
<protein>
    <recommendedName>
        <fullName evidence="1">Glycosyl transferase family 28 C-terminal domain-containing protein</fullName>
    </recommendedName>
</protein>
<dbReference type="GO" id="GO:0016758">
    <property type="term" value="F:hexosyltransferase activity"/>
    <property type="evidence" value="ECO:0007669"/>
    <property type="project" value="InterPro"/>
</dbReference>
<dbReference type="AlphaFoldDB" id="X0TF57"/>
<proteinExistence type="predicted"/>
<dbReference type="PANTHER" id="PTHR21015:SF22">
    <property type="entry name" value="GLYCOSYLTRANSFERASE"/>
    <property type="match status" value="1"/>
</dbReference>
<dbReference type="PANTHER" id="PTHR21015">
    <property type="entry name" value="UDP-N-ACETYLGLUCOSAMINE--N-ACETYLMURAMYL-(PENTAPEPTIDE) PYROPHOSPHORYL-UNDECAPRENOL N-ACETYLGLUCOSAMINE TRANSFERASE 1"/>
    <property type="match status" value="1"/>
</dbReference>
<reference evidence="2" key="1">
    <citation type="journal article" date="2014" name="Front. Microbiol.">
        <title>High frequency of phylogenetically diverse reductive dehalogenase-homologous genes in deep subseafloor sedimentary metagenomes.</title>
        <authorList>
            <person name="Kawai M."/>
            <person name="Futagami T."/>
            <person name="Toyoda A."/>
            <person name="Takaki Y."/>
            <person name="Nishi S."/>
            <person name="Hori S."/>
            <person name="Arai W."/>
            <person name="Tsubouchi T."/>
            <person name="Morono Y."/>
            <person name="Uchiyama I."/>
            <person name="Ito T."/>
            <person name="Fujiyama A."/>
            <person name="Inagaki F."/>
            <person name="Takami H."/>
        </authorList>
    </citation>
    <scope>NUCLEOTIDE SEQUENCE</scope>
    <source>
        <strain evidence="2">Expedition CK06-06</strain>
    </source>
</reference>
<evidence type="ECO:0000259" key="1">
    <source>
        <dbReference type="Pfam" id="PF04101"/>
    </source>
</evidence>
<dbReference type="InterPro" id="IPR007235">
    <property type="entry name" value="Glyco_trans_28_C"/>
</dbReference>
<feature type="non-terminal residue" evidence="2">
    <location>
        <position position="1"/>
    </location>
</feature>
<feature type="domain" description="Glycosyl transferase family 28 C-terminal" evidence="1">
    <location>
        <begin position="4"/>
        <end position="113"/>
    </location>
</feature>
<dbReference type="EMBL" id="BARS01001659">
    <property type="protein sequence ID" value="GAF74690.1"/>
    <property type="molecule type" value="Genomic_DNA"/>
</dbReference>
<dbReference type="Gene3D" id="3.40.50.2000">
    <property type="entry name" value="Glycogen Phosphorylase B"/>
    <property type="match status" value="1"/>
</dbReference>
<dbReference type="Pfam" id="PF04101">
    <property type="entry name" value="Glyco_tran_28_C"/>
    <property type="match status" value="1"/>
</dbReference>
<evidence type="ECO:0000313" key="2">
    <source>
        <dbReference type="EMBL" id="GAF74690.1"/>
    </source>
</evidence>
<sequence>RSVMIPFTDDMAEALAAADLVVGRAGASSLAEITAVGRASILMPYPHHKDQHQVANARCLVRATAARIVHDRIDPAVNGPALREAFEQLMVRDEDREAMAAAAARIGRGQAASEIADRIVRLANAHGTLRSRESLETLC</sequence>
<comment type="caution">
    <text evidence="2">The sequence shown here is derived from an EMBL/GenBank/DDBJ whole genome shotgun (WGS) entry which is preliminary data.</text>
</comment>
<organism evidence="2">
    <name type="scientific">marine sediment metagenome</name>
    <dbReference type="NCBI Taxonomy" id="412755"/>
    <lineage>
        <taxon>unclassified sequences</taxon>
        <taxon>metagenomes</taxon>
        <taxon>ecological metagenomes</taxon>
    </lineage>
</organism>
<name>X0TF57_9ZZZZ</name>